<dbReference type="EMBL" id="CAADEZ010000189">
    <property type="protein sequence ID" value="VFJ57395.1"/>
    <property type="molecule type" value="Genomic_DNA"/>
</dbReference>
<organism evidence="3">
    <name type="scientific">Candidatus Kentrum sp. FM</name>
    <dbReference type="NCBI Taxonomy" id="2126340"/>
    <lineage>
        <taxon>Bacteria</taxon>
        <taxon>Pseudomonadati</taxon>
        <taxon>Pseudomonadota</taxon>
        <taxon>Gammaproteobacteria</taxon>
        <taxon>Candidatus Kentrum</taxon>
    </lineage>
</organism>
<feature type="domain" description="PIN" evidence="1">
    <location>
        <begin position="4"/>
        <end position="120"/>
    </location>
</feature>
<dbReference type="Gene3D" id="3.40.50.1010">
    <property type="entry name" value="5'-nuclease"/>
    <property type="match status" value="1"/>
</dbReference>
<evidence type="ECO:0000259" key="1">
    <source>
        <dbReference type="Pfam" id="PF01850"/>
    </source>
</evidence>
<proteinExistence type="predicted"/>
<dbReference type="InterPro" id="IPR002716">
    <property type="entry name" value="PIN_dom"/>
</dbReference>
<name>A0A450U0H6_9GAMM</name>
<reference evidence="3" key="1">
    <citation type="submission" date="2019-02" db="EMBL/GenBank/DDBJ databases">
        <authorList>
            <person name="Gruber-Vodicka R. H."/>
            <person name="Seah K. B. B."/>
        </authorList>
    </citation>
    <scope>NUCLEOTIDE SEQUENCE</scope>
    <source>
        <strain evidence="2">BECK_BZ163</strain>
        <strain evidence="4">BECK_BZ164</strain>
        <strain evidence="3">BECK_BZ165</strain>
    </source>
</reference>
<dbReference type="SUPFAM" id="SSF88723">
    <property type="entry name" value="PIN domain-like"/>
    <property type="match status" value="1"/>
</dbReference>
<evidence type="ECO:0000313" key="4">
    <source>
        <dbReference type="EMBL" id="VFK23715.1"/>
    </source>
</evidence>
<dbReference type="InterPro" id="IPR029060">
    <property type="entry name" value="PIN-like_dom_sf"/>
</dbReference>
<dbReference type="EMBL" id="CAADFA010000881">
    <property type="protein sequence ID" value="VFJ75804.1"/>
    <property type="molecule type" value="Genomic_DNA"/>
</dbReference>
<evidence type="ECO:0000313" key="2">
    <source>
        <dbReference type="EMBL" id="VFJ57395.1"/>
    </source>
</evidence>
<sequence length="137" mass="15866">MTTVVIDACVLIAYLFDEDGADFFESLLLQARHHEIELVMHNINLGEVYYDILKRNDVTSARKGYNYIRRLPIRFEDRVGDGLIYIAGELKAKWRISYADAFAGAQAILLNAELLTTDRKEFEPLKQAARMKIKWLR</sequence>
<dbReference type="CDD" id="cd18689">
    <property type="entry name" value="PIN_VapC-like"/>
    <property type="match status" value="1"/>
</dbReference>
<gene>
    <name evidence="2" type="ORF">BECKFM1743A_GA0114220_101898</name>
    <name evidence="4" type="ORF">BECKFM1743B_GA0114221_109422</name>
    <name evidence="3" type="ORF">BECKFM1743C_GA0114222_108813</name>
</gene>
<protein>
    <submittedName>
        <fullName evidence="3">Predicted nucleic acid-binding protein, contains PIN domain</fullName>
    </submittedName>
</protein>
<accession>A0A450U0H6</accession>
<dbReference type="EMBL" id="CAADFL010000942">
    <property type="protein sequence ID" value="VFK23715.1"/>
    <property type="molecule type" value="Genomic_DNA"/>
</dbReference>
<dbReference type="Pfam" id="PF01850">
    <property type="entry name" value="PIN"/>
    <property type="match status" value="1"/>
</dbReference>
<dbReference type="AlphaFoldDB" id="A0A450U0H6"/>
<evidence type="ECO:0000313" key="3">
    <source>
        <dbReference type="EMBL" id="VFJ75804.1"/>
    </source>
</evidence>